<dbReference type="SUPFAM" id="SSF47090">
    <property type="entry name" value="PGBD-like"/>
    <property type="match status" value="1"/>
</dbReference>
<organism evidence="3 4">
    <name type="scientific">Yinghuangia soli</name>
    <dbReference type="NCBI Taxonomy" id="2908204"/>
    <lineage>
        <taxon>Bacteria</taxon>
        <taxon>Bacillati</taxon>
        <taxon>Actinomycetota</taxon>
        <taxon>Actinomycetes</taxon>
        <taxon>Kitasatosporales</taxon>
        <taxon>Streptomycetaceae</taxon>
        <taxon>Yinghuangia</taxon>
    </lineage>
</organism>
<dbReference type="PANTHER" id="PTHR30469:SF15">
    <property type="entry name" value="HLYD FAMILY OF SECRETION PROTEINS"/>
    <property type="match status" value="1"/>
</dbReference>
<dbReference type="PANTHER" id="PTHR30469">
    <property type="entry name" value="MULTIDRUG RESISTANCE PROTEIN MDTA"/>
    <property type="match status" value="1"/>
</dbReference>
<protein>
    <submittedName>
        <fullName evidence="3">Peptidoglycan-binding protein</fullName>
    </submittedName>
</protein>
<dbReference type="Gene3D" id="1.10.101.10">
    <property type="entry name" value="PGBD-like superfamily/PGBD"/>
    <property type="match status" value="1"/>
</dbReference>
<dbReference type="Gene3D" id="2.40.420.20">
    <property type="match status" value="1"/>
</dbReference>
<comment type="caution">
    <text evidence="3">The sequence shown here is derived from an EMBL/GenBank/DDBJ whole genome shotgun (WGS) entry which is preliminary data.</text>
</comment>
<dbReference type="Pfam" id="PF01471">
    <property type="entry name" value="PG_binding_1"/>
    <property type="match status" value="1"/>
</dbReference>
<dbReference type="InterPro" id="IPR036366">
    <property type="entry name" value="PGBDSf"/>
</dbReference>
<dbReference type="GO" id="GO:0015562">
    <property type="term" value="F:efflux transmembrane transporter activity"/>
    <property type="evidence" value="ECO:0007669"/>
    <property type="project" value="TreeGrafter"/>
</dbReference>
<feature type="chain" id="PRO_5041228934" evidence="1">
    <location>
        <begin position="22"/>
        <end position="361"/>
    </location>
</feature>
<dbReference type="Proteomes" id="UP001165378">
    <property type="component" value="Unassembled WGS sequence"/>
</dbReference>
<dbReference type="AlphaFoldDB" id="A0AA41Q9K1"/>
<dbReference type="EMBL" id="JAKFHA010000046">
    <property type="protein sequence ID" value="MCF2533271.1"/>
    <property type="molecule type" value="Genomic_DNA"/>
</dbReference>
<dbReference type="InterPro" id="IPR002477">
    <property type="entry name" value="Peptidoglycan-bd-like"/>
</dbReference>
<evidence type="ECO:0000313" key="4">
    <source>
        <dbReference type="Proteomes" id="UP001165378"/>
    </source>
</evidence>
<dbReference type="GO" id="GO:1990281">
    <property type="term" value="C:efflux pump complex"/>
    <property type="evidence" value="ECO:0007669"/>
    <property type="project" value="TreeGrafter"/>
</dbReference>
<sequence>MTRTGRVVGAAAAVVAVAAGAAAGLGFAPEFGGNGEDGKPARGNLPPATATVGKQTLVDTTTKTGSLSHGDSTTVNGKLTGTVTGLAAVGSIVAPGKALYDVDAKPVVLLQGALPAYRALAPDTEGADVKQFEQNLWALGYRGFTVDTKYTDATATAVKKWQKALGLEKTGTVELGRIVYASGPVRVDAHKTVVGDAAQPGQAVLTYTGDARVVTVDLDVADQRLAVEGAAVTVKLPDGRPVPGKVTGVKTVVDPGTGKGGGGTDDPKTKVRATVALDEPANLTGLDQASVGVAFTAGKREGVLTVPIGALLALSEGGYGVQVVENGASRVVAVEVGMFADGRVEVSGGGLAEGTTVGMPT</sequence>
<evidence type="ECO:0000256" key="1">
    <source>
        <dbReference type="SAM" id="SignalP"/>
    </source>
</evidence>
<reference evidence="3" key="1">
    <citation type="submission" date="2022-01" db="EMBL/GenBank/DDBJ databases">
        <title>Genome-Based Taxonomic Classification of the Phylum Actinobacteria.</title>
        <authorList>
            <person name="Gao Y."/>
        </authorList>
    </citation>
    <scope>NUCLEOTIDE SEQUENCE</scope>
    <source>
        <strain evidence="3">KLBMP 8922</strain>
    </source>
</reference>
<keyword evidence="1" id="KW-0732">Signal</keyword>
<proteinExistence type="predicted"/>
<dbReference type="RefSeq" id="WP_235058044.1">
    <property type="nucleotide sequence ID" value="NZ_JAKFHA010000046.1"/>
</dbReference>
<accession>A0AA41Q9K1</accession>
<name>A0AA41Q9K1_9ACTN</name>
<dbReference type="InterPro" id="IPR036365">
    <property type="entry name" value="PGBD-like_sf"/>
</dbReference>
<evidence type="ECO:0000313" key="3">
    <source>
        <dbReference type="EMBL" id="MCF2533271.1"/>
    </source>
</evidence>
<feature type="domain" description="Peptidoglycan binding-like" evidence="2">
    <location>
        <begin position="126"/>
        <end position="173"/>
    </location>
</feature>
<gene>
    <name evidence="3" type="ORF">LZ495_39475</name>
</gene>
<feature type="signal peptide" evidence="1">
    <location>
        <begin position="1"/>
        <end position="21"/>
    </location>
</feature>
<evidence type="ECO:0000259" key="2">
    <source>
        <dbReference type="Pfam" id="PF01471"/>
    </source>
</evidence>
<keyword evidence="4" id="KW-1185">Reference proteome</keyword>